<comment type="caution">
    <text evidence="2">The sequence shown here is derived from an EMBL/GenBank/DDBJ whole genome shotgun (WGS) entry which is preliminary data.</text>
</comment>
<organism evidence="2 3">
    <name type="scientific">Candidatus Jorgensenbacteria bacterium GW2011_GWA1_48_11</name>
    <dbReference type="NCBI Taxonomy" id="1618660"/>
    <lineage>
        <taxon>Bacteria</taxon>
        <taxon>Candidatus Joergenseniibacteriota</taxon>
    </lineage>
</organism>
<keyword evidence="2" id="KW-0808">Transferase</keyword>
<feature type="domain" description="Methyltransferase type 11" evidence="1">
    <location>
        <begin position="52"/>
        <end position="138"/>
    </location>
</feature>
<reference evidence="2 3" key="1">
    <citation type="journal article" date="2015" name="Nature">
        <title>rRNA introns, odd ribosomes, and small enigmatic genomes across a large radiation of phyla.</title>
        <authorList>
            <person name="Brown C.T."/>
            <person name="Hug L.A."/>
            <person name="Thomas B.C."/>
            <person name="Sharon I."/>
            <person name="Castelle C.J."/>
            <person name="Singh A."/>
            <person name="Wilkins M.J."/>
            <person name="Williams K.H."/>
            <person name="Banfield J.F."/>
        </authorList>
    </citation>
    <scope>NUCLEOTIDE SEQUENCE [LARGE SCALE GENOMIC DNA]</scope>
</reference>
<dbReference type="SUPFAM" id="SSF53335">
    <property type="entry name" value="S-adenosyl-L-methionine-dependent methyltransferases"/>
    <property type="match status" value="1"/>
</dbReference>
<dbReference type="PANTHER" id="PTHR43460:SF1">
    <property type="entry name" value="METHYLTRANSFERASE TYPE 11 DOMAIN-CONTAINING PROTEIN"/>
    <property type="match status" value="1"/>
</dbReference>
<dbReference type="InterPro" id="IPR052939">
    <property type="entry name" value="23S_rRNA_MeTrnsfrase_RlmA"/>
</dbReference>
<dbReference type="GO" id="GO:0008757">
    <property type="term" value="F:S-adenosylmethionine-dependent methyltransferase activity"/>
    <property type="evidence" value="ECO:0007669"/>
    <property type="project" value="InterPro"/>
</dbReference>
<dbReference type="EMBL" id="LCPF01000001">
    <property type="protein sequence ID" value="KKU91651.1"/>
    <property type="molecule type" value="Genomic_DNA"/>
</dbReference>
<sequence length="247" mass="28408">MNSHYEQWKKDEAVPFQGWQFSYTKDRIIWEEPSWDYQALAKGLIQNSKSVLDIATGGGEKFSALAPFPSHTVAIEGWHPNVEVAKEKLEPLGVQVFEVEDTGSYPFHDGEFDLVLNRHGGLTIQEIARILKPSGQFLTQQVDGRNMEDLQTFFDTKPKWPENNLEGVSKRAVAHGFVVKQSEDWIGKVTFLDVGALVYQLINTPWTVERFSVDTHLKYLESLQEKLDRGEKLTYTTKRFLLWCEKK</sequence>
<proteinExistence type="predicted"/>
<dbReference type="CDD" id="cd02440">
    <property type="entry name" value="AdoMet_MTases"/>
    <property type="match status" value="1"/>
</dbReference>
<dbReference type="InterPro" id="IPR013216">
    <property type="entry name" value="Methyltransf_11"/>
</dbReference>
<dbReference type="PANTHER" id="PTHR43460">
    <property type="entry name" value="METHYLTRANSFERASE"/>
    <property type="match status" value="1"/>
</dbReference>
<protein>
    <submittedName>
        <fullName evidence="2">Methyltransferase domain family</fullName>
    </submittedName>
</protein>
<dbReference type="Pfam" id="PF08241">
    <property type="entry name" value="Methyltransf_11"/>
    <property type="match status" value="1"/>
</dbReference>
<dbReference type="InterPro" id="IPR029063">
    <property type="entry name" value="SAM-dependent_MTases_sf"/>
</dbReference>
<dbReference type="GO" id="GO:0032259">
    <property type="term" value="P:methylation"/>
    <property type="evidence" value="ECO:0007669"/>
    <property type="project" value="UniProtKB-KW"/>
</dbReference>
<evidence type="ECO:0000313" key="3">
    <source>
        <dbReference type="Proteomes" id="UP000034956"/>
    </source>
</evidence>
<gene>
    <name evidence="2" type="ORF">UY23_C0001G0257</name>
</gene>
<evidence type="ECO:0000313" key="2">
    <source>
        <dbReference type="EMBL" id="KKU91651.1"/>
    </source>
</evidence>
<dbReference type="AlphaFoldDB" id="A0A0G1UBW5"/>
<dbReference type="Proteomes" id="UP000034956">
    <property type="component" value="Unassembled WGS sequence"/>
</dbReference>
<dbReference type="Gene3D" id="3.40.50.150">
    <property type="entry name" value="Vaccinia Virus protein VP39"/>
    <property type="match status" value="1"/>
</dbReference>
<accession>A0A0G1UBW5</accession>
<keyword evidence="2" id="KW-0489">Methyltransferase</keyword>
<evidence type="ECO:0000259" key="1">
    <source>
        <dbReference type="Pfam" id="PF08241"/>
    </source>
</evidence>
<name>A0A0G1UBW5_9BACT</name>